<reference evidence="2" key="1">
    <citation type="submission" date="2022-07" db="EMBL/GenBank/DDBJ databases">
        <title>Phylogenomic reconstructions and comparative analyses of Kickxellomycotina fungi.</title>
        <authorList>
            <person name="Reynolds N.K."/>
            <person name="Stajich J.E."/>
            <person name="Barry K."/>
            <person name="Grigoriev I.V."/>
            <person name="Crous P."/>
            <person name="Smith M.E."/>
        </authorList>
    </citation>
    <scope>NUCLEOTIDE SEQUENCE</scope>
    <source>
        <strain evidence="2">BCRC 34381</strain>
    </source>
</reference>
<feature type="non-terminal residue" evidence="2">
    <location>
        <position position="191"/>
    </location>
</feature>
<name>A0A9W7XXT0_9FUNG</name>
<dbReference type="Proteomes" id="UP001143981">
    <property type="component" value="Unassembled WGS sequence"/>
</dbReference>
<proteinExistence type="predicted"/>
<evidence type="ECO:0000256" key="1">
    <source>
        <dbReference type="SAM" id="Phobius"/>
    </source>
</evidence>
<accession>A0A9W7XXT0</accession>
<comment type="caution">
    <text evidence="2">The sequence shown here is derived from an EMBL/GenBank/DDBJ whole genome shotgun (WGS) entry which is preliminary data.</text>
</comment>
<keyword evidence="1" id="KW-0472">Membrane</keyword>
<keyword evidence="1" id="KW-0812">Transmembrane</keyword>
<dbReference type="AlphaFoldDB" id="A0A9W7XXT0"/>
<keyword evidence="3" id="KW-1185">Reference proteome</keyword>
<dbReference type="EMBL" id="JANBOI010002288">
    <property type="protein sequence ID" value="KAJ1722969.1"/>
    <property type="molecule type" value="Genomic_DNA"/>
</dbReference>
<sequence>MISFSLQPCRRLRATVFLGAAATSVIVGSYMYLSYIDTVTAEANYLTLGFQRVFVTSERPHTSRRHMMARLLGFHGVLFGFFPATRAYDIDHPESYTYWLGEEHWKPAPPTHTQSAAVLGEFRTHMNVINDILRLELSSALVLADSVDVAIDRILDDMWPHPINSFSQTLSDMVVPMVLEAYVIEPPLVAP</sequence>
<evidence type="ECO:0000313" key="3">
    <source>
        <dbReference type="Proteomes" id="UP001143981"/>
    </source>
</evidence>
<keyword evidence="1" id="KW-1133">Transmembrane helix</keyword>
<feature type="transmembrane region" description="Helical" evidence="1">
    <location>
        <begin position="12"/>
        <end position="33"/>
    </location>
</feature>
<gene>
    <name evidence="2" type="ORF">LPJ61_005871</name>
</gene>
<protein>
    <submittedName>
        <fullName evidence="2">Uncharacterized protein</fullName>
    </submittedName>
</protein>
<evidence type="ECO:0000313" key="2">
    <source>
        <dbReference type="EMBL" id="KAJ1722969.1"/>
    </source>
</evidence>
<organism evidence="2 3">
    <name type="scientific">Coemansia biformis</name>
    <dbReference type="NCBI Taxonomy" id="1286918"/>
    <lineage>
        <taxon>Eukaryota</taxon>
        <taxon>Fungi</taxon>
        <taxon>Fungi incertae sedis</taxon>
        <taxon>Zoopagomycota</taxon>
        <taxon>Kickxellomycotina</taxon>
        <taxon>Kickxellomycetes</taxon>
        <taxon>Kickxellales</taxon>
        <taxon>Kickxellaceae</taxon>
        <taxon>Coemansia</taxon>
    </lineage>
</organism>
<dbReference type="OrthoDB" id="47375at2759"/>